<reference evidence="2 3" key="1">
    <citation type="submission" date="2007-06" db="EMBL/GenBank/DDBJ databases">
        <title>The Genome Sequence of Coccidioides posadasii RMSCC_3488.</title>
        <authorList>
            <consortium name="Coccidioides Genome Resources Consortium"/>
            <consortium name="The Broad Institute Genome Sequencing Platform"/>
            <person name="Henn M.R."/>
            <person name="Sykes S."/>
            <person name="Young S."/>
            <person name="Jaffe D."/>
            <person name="Berlin A."/>
            <person name="Alvarez P."/>
            <person name="Butler J."/>
            <person name="Gnerre S."/>
            <person name="Grabherr M."/>
            <person name="Mauceli E."/>
            <person name="Brockman W."/>
            <person name="Kodira C."/>
            <person name="Alvarado L."/>
            <person name="Zeng Q."/>
            <person name="Crawford M."/>
            <person name="Antoine C."/>
            <person name="Devon K."/>
            <person name="Galgiani J."/>
            <person name="Orsborn K."/>
            <person name="Lewis M.L."/>
            <person name="Nusbaum C."/>
            <person name="Galagan J."/>
            <person name="Birren B."/>
        </authorList>
    </citation>
    <scope>NUCLEOTIDE SEQUENCE [LARGE SCALE GENOMIC DNA]</scope>
    <source>
        <strain evidence="2 3">RMSCC 3488</strain>
    </source>
</reference>
<accession>A0A0J6FRB8</accession>
<dbReference type="EMBL" id="DS268113">
    <property type="protein sequence ID" value="KMM71995.1"/>
    <property type="molecule type" value="Genomic_DNA"/>
</dbReference>
<protein>
    <recommendedName>
        <fullName evidence="4">Secreted protein</fullName>
    </recommendedName>
</protein>
<reference evidence="3" key="2">
    <citation type="journal article" date="2009" name="Genome Res.">
        <title>Comparative genomic analyses of the human fungal pathogens Coccidioides and their relatives.</title>
        <authorList>
            <person name="Sharpton T.J."/>
            <person name="Stajich J.E."/>
            <person name="Rounsley S.D."/>
            <person name="Gardner M.J."/>
            <person name="Wortman J.R."/>
            <person name="Jordar V.S."/>
            <person name="Maiti R."/>
            <person name="Kodira C.D."/>
            <person name="Neafsey D.E."/>
            <person name="Zeng Q."/>
            <person name="Hung C.-Y."/>
            <person name="McMahan C."/>
            <person name="Muszewska A."/>
            <person name="Grynberg M."/>
            <person name="Mandel M.A."/>
            <person name="Kellner E.M."/>
            <person name="Barker B.M."/>
            <person name="Galgiani J.N."/>
            <person name="Orbach M.J."/>
            <person name="Kirkland T.N."/>
            <person name="Cole G.T."/>
            <person name="Henn M.R."/>
            <person name="Birren B.W."/>
            <person name="Taylor J.W."/>
        </authorList>
    </citation>
    <scope>NUCLEOTIDE SEQUENCE [LARGE SCALE GENOMIC DNA]</scope>
    <source>
        <strain evidence="3">RMSCC 3488</strain>
    </source>
</reference>
<dbReference type="Proteomes" id="UP000054567">
    <property type="component" value="Unassembled WGS sequence"/>
</dbReference>
<dbReference type="VEuPathDB" id="FungiDB:CPAG_08295"/>
<organism evidence="2 3">
    <name type="scientific">Coccidioides posadasii RMSCC 3488</name>
    <dbReference type="NCBI Taxonomy" id="454284"/>
    <lineage>
        <taxon>Eukaryota</taxon>
        <taxon>Fungi</taxon>
        <taxon>Dikarya</taxon>
        <taxon>Ascomycota</taxon>
        <taxon>Pezizomycotina</taxon>
        <taxon>Eurotiomycetes</taxon>
        <taxon>Eurotiomycetidae</taxon>
        <taxon>Onygenales</taxon>
        <taxon>Onygenaceae</taxon>
        <taxon>Coccidioides</taxon>
    </lineage>
</organism>
<keyword evidence="1" id="KW-0732">Signal</keyword>
<feature type="signal peptide" evidence="1">
    <location>
        <begin position="1"/>
        <end position="24"/>
    </location>
</feature>
<name>A0A0J6FRB8_COCPO</name>
<reference evidence="3" key="3">
    <citation type="journal article" date="2010" name="Genome Res.">
        <title>Population genomic sequencing of Coccidioides fungi reveals recent hybridization and transposon control.</title>
        <authorList>
            <person name="Neafsey D.E."/>
            <person name="Barker B.M."/>
            <person name="Sharpton T.J."/>
            <person name="Stajich J.E."/>
            <person name="Park D.J."/>
            <person name="Whiston E."/>
            <person name="Hung C.-Y."/>
            <person name="McMahan C."/>
            <person name="White J."/>
            <person name="Sykes S."/>
            <person name="Heiman D."/>
            <person name="Young S."/>
            <person name="Zeng Q."/>
            <person name="Abouelleil A."/>
            <person name="Aftuck L."/>
            <person name="Bessette D."/>
            <person name="Brown A."/>
            <person name="FitzGerald M."/>
            <person name="Lui A."/>
            <person name="Macdonald J.P."/>
            <person name="Priest M."/>
            <person name="Orbach M.J."/>
            <person name="Galgiani J.N."/>
            <person name="Kirkland T.N."/>
            <person name="Cole G.T."/>
            <person name="Birren B.W."/>
            <person name="Henn M.R."/>
            <person name="Taylor J.W."/>
            <person name="Rounsley S.D."/>
        </authorList>
    </citation>
    <scope>NUCLEOTIDE SEQUENCE [LARGE SCALE GENOMIC DNA]</scope>
    <source>
        <strain evidence="3">RMSCC 3488</strain>
    </source>
</reference>
<feature type="chain" id="PRO_5005271224" description="Secreted protein" evidence="1">
    <location>
        <begin position="25"/>
        <end position="134"/>
    </location>
</feature>
<evidence type="ECO:0000313" key="3">
    <source>
        <dbReference type="Proteomes" id="UP000054567"/>
    </source>
</evidence>
<evidence type="ECO:0000256" key="1">
    <source>
        <dbReference type="SAM" id="SignalP"/>
    </source>
</evidence>
<evidence type="ECO:0008006" key="4">
    <source>
        <dbReference type="Google" id="ProtNLM"/>
    </source>
</evidence>
<proteinExistence type="predicted"/>
<gene>
    <name evidence="2" type="ORF">CPAG_08295</name>
</gene>
<evidence type="ECO:0000313" key="2">
    <source>
        <dbReference type="EMBL" id="KMM71995.1"/>
    </source>
</evidence>
<sequence>MVGISVPGAMLSCQLGFLLRFSLGVAIQFNCVWRACELDTARSSHSKTPTCMDHACRCPSLPVRRPPYVVAAPFCDDDITDTPRAVSGYAINVPRLPAFSFVTRSVLFRFPHKCCVDGKHAPSTCLELKPRKGR</sequence>
<dbReference type="AlphaFoldDB" id="A0A0J6FRB8"/>